<sequence>MELKPAVEFANCSSRRSPVPLFGESKPTFASTPLNPINSPIFDSKFSNKSTHQPFISTTTANLTNENPNSSSTHIFFESSKKRSSTTNLFDPTYGSPAKESFSMTSNTFVPSNIDNSLPTVPGFGDFCFSKYLNSTDSVPWRISPTVTSPEFQYLWNGSSTRYTSTASSSKFASTNNSKLNTATVATNTPVISN</sequence>
<evidence type="ECO:0000313" key="1">
    <source>
        <dbReference type="EMBL" id="KAF7995504.1"/>
    </source>
</evidence>
<dbReference type="EMBL" id="JACMRX010000002">
    <property type="protein sequence ID" value="KAF7995504.1"/>
    <property type="molecule type" value="Genomic_DNA"/>
</dbReference>
<reference evidence="1 2" key="1">
    <citation type="submission" date="2020-08" db="EMBL/GenBank/DDBJ databases">
        <title>Aphidius gifuensis genome sequencing and assembly.</title>
        <authorList>
            <person name="Du Z."/>
        </authorList>
    </citation>
    <scope>NUCLEOTIDE SEQUENCE [LARGE SCALE GENOMIC DNA]</scope>
    <source>
        <strain evidence="1">YNYX2018</strain>
        <tissue evidence="1">Adults</tissue>
    </source>
</reference>
<name>A0A835CSZ7_APHGI</name>
<proteinExistence type="predicted"/>
<organism evidence="1 2">
    <name type="scientific">Aphidius gifuensis</name>
    <name type="common">Parasitoid wasp</name>
    <dbReference type="NCBI Taxonomy" id="684658"/>
    <lineage>
        <taxon>Eukaryota</taxon>
        <taxon>Metazoa</taxon>
        <taxon>Ecdysozoa</taxon>
        <taxon>Arthropoda</taxon>
        <taxon>Hexapoda</taxon>
        <taxon>Insecta</taxon>
        <taxon>Pterygota</taxon>
        <taxon>Neoptera</taxon>
        <taxon>Endopterygota</taxon>
        <taxon>Hymenoptera</taxon>
        <taxon>Apocrita</taxon>
        <taxon>Ichneumonoidea</taxon>
        <taxon>Braconidae</taxon>
        <taxon>Aphidiinae</taxon>
        <taxon>Aphidius</taxon>
    </lineage>
</organism>
<dbReference type="Proteomes" id="UP000639338">
    <property type="component" value="Unassembled WGS sequence"/>
</dbReference>
<comment type="caution">
    <text evidence="1">The sequence shown here is derived from an EMBL/GenBank/DDBJ whole genome shotgun (WGS) entry which is preliminary data.</text>
</comment>
<keyword evidence="2" id="KW-1185">Reference proteome</keyword>
<protein>
    <submittedName>
        <fullName evidence="1">Uncharacterized protein</fullName>
    </submittedName>
</protein>
<gene>
    <name evidence="1" type="ORF">HCN44_006611</name>
</gene>
<accession>A0A835CSZ7</accession>
<dbReference type="AlphaFoldDB" id="A0A835CSZ7"/>
<evidence type="ECO:0000313" key="2">
    <source>
        <dbReference type="Proteomes" id="UP000639338"/>
    </source>
</evidence>